<accession>A0ABU3BF06</accession>
<evidence type="ECO:0008006" key="3">
    <source>
        <dbReference type="Google" id="ProtNLM"/>
    </source>
</evidence>
<name>A0ABU3BF06_9FLAO</name>
<dbReference type="RefSeq" id="WP_311384392.1">
    <property type="nucleotide sequence ID" value="NZ_JAVRHU010000001.1"/>
</dbReference>
<evidence type="ECO:0000313" key="1">
    <source>
        <dbReference type="EMBL" id="MDT0620750.1"/>
    </source>
</evidence>
<dbReference type="EMBL" id="JAVRHU010000001">
    <property type="protein sequence ID" value="MDT0620750.1"/>
    <property type="molecule type" value="Genomic_DNA"/>
</dbReference>
<keyword evidence="2" id="KW-1185">Reference proteome</keyword>
<organism evidence="1 2">
    <name type="scientific">Croceitalea vernalis</name>
    <dbReference type="NCBI Taxonomy" id="3075599"/>
    <lineage>
        <taxon>Bacteria</taxon>
        <taxon>Pseudomonadati</taxon>
        <taxon>Bacteroidota</taxon>
        <taxon>Flavobacteriia</taxon>
        <taxon>Flavobacteriales</taxon>
        <taxon>Flavobacteriaceae</taxon>
        <taxon>Croceitalea</taxon>
    </lineage>
</organism>
<protein>
    <recommendedName>
        <fullName evidence="3">Adhesin domain-containing protein</fullName>
    </recommendedName>
</protein>
<comment type="caution">
    <text evidence="1">The sequence shown here is derived from an EMBL/GenBank/DDBJ whole genome shotgun (WGS) entry which is preliminary data.</text>
</comment>
<reference evidence="1 2" key="1">
    <citation type="submission" date="2023-09" db="EMBL/GenBank/DDBJ databases">
        <authorList>
            <person name="Rey-Velasco X."/>
        </authorList>
    </citation>
    <scope>NUCLEOTIDE SEQUENCE [LARGE SCALE GENOMIC DNA]</scope>
    <source>
        <strain evidence="1 2">P007</strain>
    </source>
</reference>
<evidence type="ECO:0000313" key="2">
    <source>
        <dbReference type="Proteomes" id="UP001250662"/>
    </source>
</evidence>
<gene>
    <name evidence="1" type="ORF">RM520_03875</name>
</gene>
<dbReference type="Proteomes" id="UP001250662">
    <property type="component" value="Unassembled WGS sequence"/>
</dbReference>
<proteinExistence type="predicted"/>
<sequence length="233" mass="26617">MKNLKLGLLLCFITTIVTGQKIIEKNLDYNNQYIEMKVPFASDIEVKTWDKQSVYFKANISTKDDKHIELYKLDIKENSNSIIIASDTEKLFDAFKNEWQKENKHNYYSNRKYDFDYVLYVPKNAKFKVSSINGSMKSELIEGDFTADLINGNIDIGAYAGELKLTTINGEIDLKVSNTKFVAETIHGDIYADENLSIVAHDRHVGQKVESDGGSFKNKLSLNTINGNMYLRK</sequence>